<dbReference type="AlphaFoldDB" id="A0A438MBJ1"/>
<accession>A0A438MBJ1</accession>
<organism evidence="1 2">
    <name type="scientific">Nonomuraea polychroma</name>
    <dbReference type="NCBI Taxonomy" id="46176"/>
    <lineage>
        <taxon>Bacteria</taxon>
        <taxon>Bacillati</taxon>
        <taxon>Actinomycetota</taxon>
        <taxon>Actinomycetes</taxon>
        <taxon>Streptosporangiales</taxon>
        <taxon>Streptosporangiaceae</taxon>
        <taxon>Nonomuraea</taxon>
    </lineage>
</organism>
<dbReference type="EMBL" id="SAUN01000001">
    <property type="protein sequence ID" value="RVX43096.1"/>
    <property type="molecule type" value="Genomic_DNA"/>
</dbReference>
<comment type="caution">
    <text evidence="1">The sequence shown here is derived from an EMBL/GenBank/DDBJ whole genome shotgun (WGS) entry which is preliminary data.</text>
</comment>
<protein>
    <submittedName>
        <fullName evidence="1">Uncharacterized protein</fullName>
    </submittedName>
</protein>
<name>A0A438MBJ1_9ACTN</name>
<sequence>MTSLADLHALMPRLGHPVAQAASPAGTSFADGAPYRFEIPSVEGPAVLEAVGAEGDRLGVPVARTSQGSGVMMLAEIRAAAATSAWCRASWAASGCGGPRWRSG</sequence>
<keyword evidence="2" id="KW-1185">Reference proteome</keyword>
<reference evidence="1 2" key="1">
    <citation type="submission" date="2019-01" db="EMBL/GenBank/DDBJ databases">
        <title>Sequencing the genomes of 1000 actinobacteria strains.</title>
        <authorList>
            <person name="Klenk H.-P."/>
        </authorList>
    </citation>
    <scope>NUCLEOTIDE SEQUENCE [LARGE SCALE GENOMIC DNA]</scope>
    <source>
        <strain evidence="1 2">DSM 43925</strain>
    </source>
</reference>
<proteinExistence type="predicted"/>
<dbReference type="RefSeq" id="WP_127935081.1">
    <property type="nucleotide sequence ID" value="NZ_SAUN01000001.1"/>
</dbReference>
<evidence type="ECO:0000313" key="1">
    <source>
        <dbReference type="EMBL" id="RVX43096.1"/>
    </source>
</evidence>
<evidence type="ECO:0000313" key="2">
    <source>
        <dbReference type="Proteomes" id="UP000284824"/>
    </source>
</evidence>
<dbReference type="Proteomes" id="UP000284824">
    <property type="component" value="Unassembled WGS sequence"/>
</dbReference>
<gene>
    <name evidence="1" type="ORF">EDD27_5766</name>
</gene>
<dbReference type="OrthoDB" id="244056at2"/>